<keyword evidence="2" id="KW-1185">Reference proteome</keyword>
<sequence>CDLLLTRPWRGFSTGFLVSAVKFRSARLSTLDTLRHRLPLFQSTPKTADTSCFGTKYSFLIVKE</sequence>
<dbReference type="AlphaFoldDB" id="A0A3M6UP52"/>
<proteinExistence type="predicted"/>
<feature type="non-terminal residue" evidence="1">
    <location>
        <position position="64"/>
    </location>
</feature>
<dbReference type="Proteomes" id="UP000275408">
    <property type="component" value="Unassembled WGS sequence"/>
</dbReference>
<evidence type="ECO:0000313" key="1">
    <source>
        <dbReference type="EMBL" id="RMX55412.1"/>
    </source>
</evidence>
<dbReference type="EMBL" id="RCHS01001065">
    <property type="protein sequence ID" value="RMX55412.1"/>
    <property type="molecule type" value="Genomic_DNA"/>
</dbReference>
<comment type="caution">
    <text evidence="1">The sequence shown here is derived from an EMBL/GenBank/DDBJ whole genome shotgun (WGS) entry which is preliminary data.</text>
</comment>
<accession>A0A3M6UP52</accession>
<name>A0A3M6UP52_POCDA</name>
<protein>
    <submittedName>
        <fullName evidence="1">Uncharacterized protein</fullName>
    </submittedName>
</protein>
<organism evidence="1 2">
    <name type="scientific">Pocillopora damicornis</name>
    <name type="common">Cauliflower coral</name>
    <name type="synonym">Millepora damicornis</name>
    <dbReference type="NCBI Taxonomy" id="46731"/>
    <lineage>
        <taxon>Eukaryota</taxon>
        <taxon>Metazoa</taxon>
        <taxon>Cnidaria</taxon>
        <taxon>Anthozoa</taxon>
        <taxon>Hexacorallia</taxon>
        <taxon>Scleractinia</taxon>
        <taxon>Astrocoeniina</taxon>
        <taxon>Pocilloporidae</taxon>
        <taxon>Pocillopora</taxon>
    </lineage>
</organism>
<feature type="non-terminal residue" evidence="1">
    <location>
        <position position="1"/>
    </location>
</feature>
<gene>
    <name evidence="1" type="ORF">pdam_00010147</name>
</gene>
<evidence type="ECO:0000313" key="2">
    <source>
        <dbReference type="Proteomes" id="UP000275408"/>
    </source>
</evidence>
<reference evidence="1 2" key="1">
    <citation type="journal article" date="2018" name="Sci. Rep.">
        <title>Comparative analysis of the Pocillopora damicornis genome highlights role of immune system in coral evolution.</title>
        <authorList>
            <person name="Cunning R."/>
            <person name="Bay R.A."/>
            <person name="Gillette P."/>
            <person name="Baker A.C."/>
            <person name="Traylor-Knowles N."/>
        </authorList>
    </citation>
    <scope>NUCLEOTIDE SEQUENCE [LARGE SCALE GENOMIC DNA]</scope>
    <source>
        <strain evidence="1">RSMAS</strain>
        <tissue evidence="1">Whole animal</tissue>
    </source>
</reference>